<dbReference type="AlphaFoldDB" id="A0A3M6F388"/>
<sequence length="35" mass="4134">MAGPAINLLRIEENLRSWQRLTDTYVESLPWLECD</sequence>
<comment type="caution">
    <text evidence="1">The sequence shown here is derived from an EMBL/GenBank/DDBJ whole genome shotgun (WGS) entry which is preliminary data.</text>
</comment>
<dbReference type="Proteomes" id="UP000269872">
    <property type="component" value="Unassembled WGS sequence"/>
</dbReference>
<name>A0A3M6F388_9PSED</name>
<protein>
    <submittedName>
        <fullName evidence="1">Uncharacterized protein</fullName>
    </submittedName>
</protein>
<accession>A0A3M6F388</accession>
<dbReference type="EMBL" id="RBUY01000114">
    <property type="protein sequence ID" value="RMV74416.1"/>
    <property type="molecule type" value="Genomic_DNA"/>
</dbReference>
<proteinExistence type="predicted"/>
<evidence type="ECO:0000313" key="1">
    <source>
        <dbReference type="EMBL" id="RMV74416.1"/>
    </source>
</evidence>
<gene>
    <name evidence="1" type="ORF">ALP05_04861</name>
</gene>
<reference evidence="1 2" key="1">
    <citation type="submission" date="2018-08" db="EMBL/GenBank/DDBJ databases">
        <title>Recombination of ecologically and evolutionarily significant loci maintains genetic cohesion in the Pseudomonas syringae species complex.</title>
        <authorList>
            <person name="Dillon M."/>
            <person name="Thakur S."/>
            <person name="Almeida R.N.D."/>
            <person name="Weir B.S."/>
            <person name="Guttman D.S."/>
        </authorList>
    </citation>
    <scope>NUCLEOTIDE SEQUENCE [LARGE SCALE GENOMIC DNA]</scope>
    <source>
        <strain evidence="1 2">ICMP 7496</strain>
    </source>
</reference>
<organism evidence="1 2">
    <name type="scientific">Pseudomonas caricapapayae</name>
    <dbReference type="NCBI Taxonomy" id="46678"/>
    <lineage>
        <taxon>Bacteria</taxon>
        <taxon>Pseudomonadati</taxon>
        <taxon>Pseudomonadota</taxon>
        <taxon>Gammaproteobacteria</taxon>
        <taxon>Pseudomonadales</taxon>
        <taxon>Pseudomonadaceae</taxon>
        <taxon>Pseudomonas</taxon>
    </lineage>
</organism>
<evidence type="ECO:0000313" key="2">
    <source>
        <dbReference type="Proteomes" id="UP000269872"/>
    </source>
</evidence>